<keyword evidence="4" id="KW-1185">Reference proteome</keyword>
<dbReference type="SMART" id="SM00421">
    <property type="entry name" value="HTH_LUXR"/>
    <property type="match status" value="1"/>
</dbReference>
<dbReference type="InterPro" id="IPR000792">
    <property type="entry name" value="Tscrpt_reg_LuxR_C"/>
</dbReference>
<reference evidence="4" key="1">
    <citation type="journal article" date="2019" name="Int. J. Syst. Evol. Microbiol.">
        <title>The Global Catalogue of Microorganisms (GCM) 10K type strain sequencing project: providing services to taxonomists for standard genome sequencing and annotation.</title>
        <authorList>
            <consortium name="The Broad Institute Genomics Platform"/>
            <consortium name="The Broad Institute Genome Sequencing Center for Infectious Disease"/>
            <person name="Wu L."/>
            <person name="Ma J."/>
        </authorList>
    </citation>
    <scope>NUCLEOTIDE SEQUENCE [LARGE SCALE GENOMIC DNA]</scope>
    <source>
        <strain evidence="4">KCTC 42586</strain>
    </source>
</reference>
<dbReference type="Proteomes" id="UP001596263">
    <property type="component" value="Unassembled WGS sequence"/>
</dbReference>
<dbReference type="Gene3D" id="1.10.10.10">
    <property type="entry name" value="Winged helix-like DNA-binding domain superfamily/Winged helix DNA-binding domain"/>
    <property type="match status" value="1"/>
</dbReference>
<feature type="domain" description="HTH luxR-type" evidence="2">
    <location>
        <begin position="208"/>
        <end position="262"/>
    </location>
</feature>
<evidence type="ECO:0000256" key="1">
    <source>
        <dbReference type="SAM" id="MobiDB-lite"/>
    </source>
</evidence>
<gene>
    <name evidence="3" type="ORF">ACFPQ9_21125</name>
</gene>
<feature type="region of interest" description="Disordered" evidence="1">
    <location>
        <begin position="1"/>
        <end position="33"/>
    </location>
</feature>
<accession>A0ABW0CKJ8</accession>
<organism evidence="3 4">
    <name type="scientific">Streptomyces coerulescens</name>
    <dbReference type="NCBI Taxonomy" id="29304"/>
    <lineage>
        <taxon>Bacteria</taxon>
        <taxon>Bacillati</taxon>
        <taxon>Actinomycetota</taxon>
        <taxon>Actinomycetes</taxon>
        <taxon>Kitasatosporales</taxon>
        <taxon>Streptomycetaceae</taxon>
        <taxon>Streptomyces</taxon>
    </lineage>
</organism>
<dbReference type="InterPro" id="IPR016032">
    <property type="entry name" value="Sig_transdc_resp-reg_C-effctor"/>
</dbReference>
<evidence type="ECO:0000313" key="3">
    <source>
        <dbReference type="EMBL" id="MFC5216346.1"/>
    </source>
</evidence>
<comment type="caution">
    <text evidence="3">The sequence shown here is derived from an EMBL/GenBank/DDBJ whole genome shotgun (WGS) entry which is preliminary data.</text>
</comment>
<sequence length="284" mass="30017">MTGADGPTGAAVGGDGAETVVRPPAQSTADDDHGASVEEALLKAHALIDSTVDLYHRRSAGPAALLRTNGVPVGGSLEQLIGRARHTVSITLTHADEWAEAARNLVPRIPAQVTVRALCTVEAADLLPAPPTPPDDVRLELRVTACPVPETLVVDGTSALVRTTEKMGGHTAVVNDVAAVRALEILFAGAWSRGRGLTEHLLMRERLSTELAREILVRLSEGKTDEAAARELDVSLRTYRRYVARFLRELDVDSRFQAGVRAAELGLIAPASARNGGARGRGGD</sequence>
<dbReference type="InterPro" id="IPR036388">
    <property type="entry name" value="WH-like_DNA-bd_sf"/>
</dbReference>
<dbReference type="RefSeq" id="WP_380855138.1">
    <property type="nucleotide sequence ID" value="NZ_JBHSKM010000012.1"/>
</dbReference>
<proteinExistence type="predicted"/>
<evidence type="ECO:0000259" key="2">
    <source>
        <dbReference type="SMART" id="SM00421"/>
    </source>
</evidence>
<dbReference type="SUPFAM" id="SSF46894">
    <property type="entry name" value="C-terminal effector domain of the bipartite response regulators"/>
    <property type="match status" value="1"/>
</dbReference>
<dbReference type="Pfam" id="PF13384">
    <property type="entry name" value="HTH_23"/>
    <property type="match status" value="1"/>
</dbReference>
<protein>
    <submittedName>
        <fullName evidence="3">Helix-turn-helix domain-containing protein</fullName>
    </submittedName>
</protein>
<dbReference type="EMBL" id="JBHSKM010000012">
    <property type="protein sequence ID" value="MFC5216346.1"/>
    <property type="molecule type" value="Genomic_DNA"/>
</dbReference>
<evidence type="ECO:0000313" key="4">
    <source>
        <dbReference type="Proteomes" id="UP001596263"/>
    </source>
</evidence>
<name>A0ABW0CKJ8_STRCD</name>